<name>A0A4S8HG49_9BACT</name>
<evidence type="ECO:0000313" key="4">
    <source>
        <dbReference type="EMBL" id="THU34128.1"/>
    </source>
</evidence>
<keyword evidence="2" id="KW-0325">Glycoprotein</keyword>
<dbReference type="InterPro" id="IPR052063">
    <property type="entry name" value="Polysaccharide_Lyase_1"/>
</dbReference>
<feature type="chain" id="PRO_5020800661" evidence="3">
    <location>
        <begin position="25"/>
        <end position="467"/>
    </location>
</feature>
<keyword evidence="4" id="KW-0456">Lyase</keyword>
<keyword evidence="1" id="KW-0479">Metal-binding</keyword>
<proteinExistence type="predicted"/>
<dbReference type="InterPro" id="IPR012334">
    <property type="entry name" value="Pectin_lyas_fold"/>
</dbReference>
<dbReference type="RefSeq" id="WP_136579744.1">
    <property type="nucleotide sequence ID" value="NZ_STFF01000008.1"/>
</dbReference>
<reference evidence="4 5" key="1">
    <citation type="submission" date="2019-04" db="EMBL/GenBank/DDBJ databases">
        <title>Niastella caeni sp. nov., isolated from activated sludge.</title>
        <authorList>
            <person name="Sheng M."/>
        </authorList>
    </citation>
    <scope>NUCLEOTIDE SEQUENCE [LARGE SCALE GENOMIC DNA]</scope>
    <source>
        <strain evidence="4 5">HX-2-15</strain>
    </source>
</reference>
<feature type="signal peptide" evidence="3">
    <location>
        <begin position="1"/>
        <end position="24"/>
    </location>
</feature>
<accession>A0A4S8HG49</accession>
<sequence>MKKRLSYSLLLTCIVLVEAMVAAAQPIAFPGAEGFGKYTTGGRGGKVLVVTTLEDDGAGSLRKAVQAKGPRIVVFAVSGTIHLQSKLDIKGNITIAGQTAPGDGICLADYPVVLSGDNIIVRYLRFRMGDKNQKGGMVDGSGSDDAFGGTRRNNIIVDHCSVSWSTDEALSVYSGDSTTLQWNLISEPLNYSYHFEKGDKDYEHHGYGGIWGGRHLSAHHNLFAHCNSRNPRFNGLRNTSEENVDFRNNVIYNWGGNNVYAGEGGNYNIVNNYYKYGPNTNKKVMYQVVNPWSKPPIPYGKYFVDGNYVDGSYEVSSNNWQGVRLGDKNTDDPALAKATAPFAIVAVTTQSAKDAYESVLIQVGCSLPNRDTLDERIINDVKHRKGRFIDVQGGYPHGTEYEATVNAWPVLRSVPAAPDKDHDGMPDAWESAHALNPADAGDAILFTLDKEYTNVEVYVNGLVEAKK</sequence>
<dbReference type="OrthoDB" id="9803616at2"/>
<evidence type="ECO:0000256" key="2">
    <source>
        <dbReference type="ARBA" id="ARBA00023180"/>
    </source>
</evidence>
<dbReference type="GO" id="GO:0016829">
    <property type="term" value="F:lyase activity"/>
    <property type="evidence" value="ECO:0007669"/>
    <property type="project" value="UniProtKB-KW"/>
</dbReference>
<keyword evidence="5" id="KW-1185">Reference proteome</keyword>
<dbReference type="GO" id="GO:0046872">
    <property type="term" value="F:metal ion binding"/>
    <property type="evidence" value="ECO:0007669"/>
    <property type="project" value="UniProtKB-KW"/>
</dbReference>
<dbReference type="EMBL" id="STFF01000008">
    <property type="protein sequence ID" value="THU34128.1"/>
    <property type="molecule type" value="Genomic_DNA"/>
</dbReference>
<protein>
    <submittedName>
        <fullName evidence="4">Pectate lyase</fullName>
    </submittedName>
</protein>
<dbReference type="Proteomes" id="UP000306918">
    <property type="component" value="Unassembled WGS sequence"/>
</dbReference>
<organism evidence="4 5">
    <name type="scientific">Niastella caeni</name>
    <dbReference type="NCBI Taxonomy" id="2569763"/>
    <lineage>
        <taxon>Bacteria</taxon>
        <taxon>Pseudomonadati</taxon>
        <taxon>Bacteroidota</taxon>
        <taxon>Chitinophagia</taxon>
        <taxon>Chitinophagales</taxon>
        <taxon>Chitinophagaceae</taxon>
        <taxon>Niastella</taxon>
    </lineage>
</organism>
<evidence type="ECO:0000256" key="1">
    <source>
        <dbReference type="ARBA" id="ARBA00022723"/>
    </source>
</evidence>
<dbReference type="InterPro" id="IPR011050">
    <property type="entry name" value="Pectin_lyase_fold/virulence"/>
</dbReference>
<dbReference type="Gene3D" id="2.160.20.10">
    <property type="entry name" value="Single-stranded right-handed beta-helix, Pectin lyase-like"/>
    <property type="match status" value="1"/>
</dbReference>
<evidence type="ECO:0000313" key="5">
    <source>
        <dbReference type="Proteomes" id="UP000306918"/>
    </source>
</evidence>
<evidence type="ECO:0000256" key="3">
    <source>
        <dbReference type="SAM" id="SignalP"/>
    </source>
</evidence>
<comment type="caution">
    <text evidence="4">The sequence shown here is derived from an EMBL/GenBank/DDBJ whole genome shotgun (WGS) entry which is preliminary data.</text>
</comment>
<dbReference type="AlphaFoldDB" id="A0A4S8HG49"/>
<dbReference type="PANTHER" id="PTHR42970">
    <property type="entry name" value="PECTATE LYASE C-RELATED"/>
    <property type="match status" value="1"/>
</dbReference>
<dbReference type="SUPFAM" id="SSF51126">
    <property type="entry name" value="Pectin lyase-like"/>
    <property type="match status" value="1"/>
</dbReference>
<keyword evidence="3" id="KW-0732">Signal</keyword>
<dbReference type="PANTHER" id="PTHR42970:SF1">
    <property type="entry name" value="PECTATE LYASE C-RELATED"/>
    <property type="match status" value="1"/>
</dbReference>
<gene>
    <name evidence="4" type="ORF">FAM09_24205</name>
</gene>